<dbReference type="InterPro" id="IPR004761">
    <property type="entry name" value="Spore_GerAB"/>
</dbReference>
<keyword evidence="6 8" id="KW-1133">Transmembrane helix</keyword>
<keyword evidence="5 8" id="KW-0812">Transmembrane</keyword>
<evidence type="ECO:0000256" key="1">
    <source>
        <dbReference type="ARBA" id="ARBA00004141"/>
    </source>
</evidence>
<dbReference type="Proteomes" id="UP001596170">
    <property type="component" value="Unassembled WGS sequence"/>
</dbReference>
<feature type="transmembrane region" description="Helical" evidence="8">
    <location>
        <begin position="274"/>
        <end position="299"/>
    </location>
</feature>
<evidence type="ECO:0000313" key="10">
    <source>
        <dbReference type="Proteomes" id="UP001596170"/>
    </source>
</evidence>
<feature type="transmembrane region" description="Helical" evidence="8">
    <location>
        <begin position="148"/>
        <end position="167"/>
    </location>
</feature>
<dbReference type="Pfam" id="PF03845">
    <property type="entry name" value="Spore_permease"/>
    <property type="match status" value="1"/>
</dbReference>
<dbReference type="NCBIfam" id="TIGR00912">
    <property type="entry name" value="2A0309"/>
    <property type="match status" value="1"/>
</dbReference>
<evidence type="ECO:0000256" key="8">
    <source>
        <dbReference type="SAM" id="Phobius"/>
    </source>
</evidence>
<feature type="transmembrane region" description="Helical" evidence="8">
    <location>
        <begin position="81"/>
        <end position="102"/>
    </location>
</feature>
<accession>A0ABW1LBJ2</accession>
<evidence type="ECO:0000256" key="2">
    <source>
        <dbReference type="ARBA" id="ARBA00007998"/>
    </source>
</evidence>
<reference evidence="10" key="1">
    <citation type="journal article" date="2019" name="Int. J. Syst. Evol. Microbiol.">
        <title>The Global Catalogue of Microorganisms (GCM) 10K type strain sequencing project: providing services to taxonomists for standard genome sequencing and annotation.</title>
        <authorList>
            <consortium name="The Broad Institute Genomics Platform"/>
            <consortium name="The Broad Institute Genome Sequencing Center for Infectious Disease"/>
            <person name="Wu L."/>
            <person name="Ma J."/>
        </authorList>
    </citation>
    <scope>NUCLEOTIDE SEQUENCE [LARGE SCALE GENOMIC DNA]</scope>
    <source>
        <strain evidence="10">CCUG 54527</strain>
    </source>
</reference>
<feature type="transmembrane region" description="Helical" evidence="8">
    <location>
        <begin position="306"/>
        <end position="323"/>
    </location>
</feature>
<gene>
    <name evidence="9" type="ORF">ACFPYN_14210</name>
</gene>
<dbReference type="EMBL" id="JBHSRI010000025">
    <property type="protein sequence ID" value="MFC6040577.1"/>
    <property type="molecule type" value="Genomic_DNA"/>
</dbReference>
<evidence type="ECO:0000256" key="3">
    <source>
        <dbReference type="ARBA" id="ARBA00022448"/>
    </source>
</evidence>
<keyword evidence="3" id="KW-0813">Transport</keyword>
<dbReference type="RefSeq" id="WP_377735088.1">
    <property type="nucleotide sequence ID" value="NZ_JBHSRI010000025.1"/>
</dbReference>
<feature type="transmembrane region" description="Helical" evidence="8">
    <location>
        <begin position="329"/>
        <end position="355"/>
    </location>
</feature>
<sequence>MLQKEKITRNQFAILVMMFTVGSSILILPSGLAAEAKQDAWIAALLAIAVGVALVFLYMVLGNRYSTMTLPEYSEIILGKWLGKIVSILYFAFFFLLSALVLRNIGDFLNTYQLPHTPIAVTHFVFLLVVIMSIRLGLETFSRSAEFFFPWVIALILVLLFAIVPQIEFKNIQPIMGEGIKPIIRASIPFVGSPILELVVFLMIIPAINRKQGGKMGFLTGYLIGGTVLFLISIITILVLGTELTSRETYPSYTLAKQINIGNFIQRVEAIASFIWFITIFIKMSLSFYASAFCLAHILKLKDYRVVIFPLAIIMLVLSLVAYPNTAYFLTFISATWPFLALVYGLIIPLLLFLISSFTKKRVPKA</sequence>
<keyword evidence="7 8" id="KW-0472">Membrane</keyword>
<comment type="subcellular location">
    <subcellularLocation>
        <location evidence="1">Membrane</location>
        <topology evidence="1">Multi-pass membrane protein</topology>
    </subcellularLocation>
</comment>
<feature type="transmembrane region" description="Helical" evidence="8">
    <location>
        <begin position="220"/>
        <end position="241"/>
    </location>
</feature>
<dbReference type="Gene3D" id="1.20.1740.10">
    <property type="entry name" value="Amino acid/polyamine transporter I"/>
    <property type="match status" value="1"/>
</dbReference>
<organism evidence="9 10">
    <name type="scientific">Paenisporosarcina macmurdoensis</name>
    <dbReference type="NCBI Taxonomy" id="212659"/>
    <lineage>
        <taxon>Bacteria</taxon>
        <taxon>Bacillati</taxon>
        <taxon>Bacillota</taxon>
        <taxon>Bacilli</taxon>
        <taxon>Bacillales</taxon>
        <taxon>Caryophanaceae</taxon>
        <taxon>Paenisporosarcina</taxon>
    </lineage>
</organism>
<name>A0ABW1LBJ2_9BACL</name>
<protein>
    <submittedName>
        <fullName evidence="9">Endospore germination permease</fullName>
    </submittedName>
</protein>
<keyword evidence="10" id="KW-1185">Reference proteome</keyword>
<evidence type="ECO:0000256" key="6">
    <source>
        <dbReference type="ARBA" id="ARBA00022989"/>
    </source>
</evidence>
<evidence type="ECO:0000256" key="5">
    <source>
        <dbReference type="ARBA" id="ARBA00022692"/>
    </source>
</evidence>
<evidence type="ECO:0000256" key="7">
    <source>
        <dbReference type="ARBA" id="ARBA00023136"/>
    </source>
</evidence>
<comment type="similarity">
    <text evidence="2">Belongs to the amino acid-polyamine-organocation (APC) superfamily. Spore germination protein (SGP) (TC 2.A.3.9) family.</text>
</comment>
<evidence type="ECO:0000313" key="9">
    <source>
        <dbReference type="EMBL" id="MFC6040577.1"/>
    </source>
</evidence>
<proteinExistence type="inferred from homology"/>
<feature type="transmembrane region" description="Helical" evidence="8">
    <location>
        <begin position="12"/>
        <end position="34"/>
    </location>
</feature>
<dbReference type="PANTHER" id="PTHR34975">
    <property type="entry name" value="SPORE GERMINATION PROTEIN A2"/>
    <property type="match status" value="1"/>
</dbReference>
<dbReference type="PANTHER" id="PTHR34975:SF2">
    <property type="entry name" value="SPORE GERMINATION PROTEIN A2"/>
    <property type="match status" value="1"/>
</dbReference>
<evidence type="ECO:0000256" key="4">
    <source>
        <dbReference type="ARBA" id="ARBA00022544"/>
    </source>
</evidence>
<feature type="transmembrane region" description="Helical" evidence="8">
    <location>
        <begin position="114"/>
        <end position="136"/>
    </location>
</feature>
<feature type="transmembrane region" description="Helical" evidence="8">
    <location>
        <begin position="40"/>
        <end position="61"/>
    </location>
</feature>
<comment type="caution">
    <text evidence="9">The sequence shown here is derived from an EMBL/GenBank/DDBJ whole genome shotgun (WGS) entry which is preliminary data.</text>
</comment>
<keyword evidence="4" id="KW-0309">Germination</keyword>
<feature type="transmembrane region" description="Helical" evidence="8">
    <location>
        <begin position="187"/>
        <end position="208"/>
    </location>
</feature>